<proteinExistence type="predicted"/>
<reference evidence="5" key="1">
    <citation type="journal article" date="2017" name="Nat. Microbiol.">
        <title>Global analysis of biosynthetic gene clusters reveals vast potential of secondary metabolite production in Penicillium species.</title>
        <authorList>
            <person name="Nielsen J.C."/>
            <person name="Grijseels S."/>
            <person name="Prigent S."/>
            <person name="Ji B."/>
            <person name="Dainat J."/>
            <person name="Nielsen K.F."/>
            <person name="Frisvad J.C."/>
            <person name="Workman M."/>
            <person name="Nielsen J."/>
        </authorList>
    </citation>
    <scope>NUCLEOTIDE SEQUENCE [LARGE SCALE GENOMIC DNA]</scope>
    <source>
        <strain evidence="5">IBT 14082</strain>
    </source>
</reference>
<evidence type="ECO:0000256" key="2">
    <source>
        <dbReference type="SAM" id="MobiDB-lite"/>
    </source>
</evidence>
<protein>
    <recommendedName>
        <fullName evidence="3">COP9 signalosome complex subunit 3 N-terminal helical repeats domain-containing protein</fullName>
    </recommendedName>
</protein>
<feature type="region of interest" description="Disordered" evidence="2">
    <location>
        <begin position="635"/>
        <end position="660"/>
    </location>
</feature>
<dbReference type="InterPro" id="IPR055089">
    <property type="entry name" value="COP9_N"/>
</dbReference>
<dbReference type="EMBL" id="MLQL01000042">
    <property type="protein sequence ID" value="OQE13889.1"/>
    <property type="molecule type" value="Genomic_DNA"/>
</dbReference>
<dbReference type="PANTHER" id="PTHR10758">
    <property type="entry name" value="26S PROTEASOME NON-ATPASE REGULATORY SUBUNIT 3/COP9 SIGNALOSOME COMPLEX SUBUNIT 3"/>
    <property type="match status" value="1"/>
</dbReference>
<dbReference type="OrthoDB" id="29061at2759"/>
<dbReference type="GO" id="GO:0008180">
    <property type="term" value="C:COP9 signalosome"/>
    <property type="evidence" value="ECO:0007669"/>
    <property type="project" value="TreeGrafter"/>
</dbReference>
<comment type="caution">
    <text evidence="4">The sequence shown here is derived from an EMBL/GenBank/DDBJ whole genome shotgun (WGS) entry which is preliminary data.</text>
</comment>
<organism evidence="4 5">
    <name type="scientific">Penicillium flavigenum</name>
    <dbReference type="NCBI Taxonomy" id="254877"/>
    <lineage>
        <taxon>Eukaryota</taxon>
        <taxon>Fungi</taxon>
        <taxon>Dikarya</taxon>
        <taxon>Ascomycota</taxon>
        <taxon>Pezizomycotina</taxon>
        <taxon>Eurotiomycetes</taxon>
        <taxon>Eurotiomycetidae</taxon>
        <taxon>Eurotiales</taxon>
        <taxon>Aspergillaceae</taxon>
        <taxon>Penicillium</taxon>
    </lineage>
</organism>
<evidence type="ECO:0000313" key="4">
    <source>
        <dbReference type="EMBL" id="OQE13889.1"/>
    </source>
</evidence>
<evidence type="ECO:0000259" key="3">
    <source>
        <dbReference type="Pfam" id="PF22788"/>
    </source>
</evidence>
<gene>
    <name evidence="4" type="ORF">PENFLA_c042G04920</name>
</gene>
<keyword evidence="5" id="KW-1185">Reference proteome</keyword>
<name>A0A1V6SJH1_9EURO</name>
<accession>A0A1V6SJH1</accession>
<evidence type="ECO:0000313" key="5">
    <source>
        <dbReference type="Proteomes" id="UP000191342"/>
    </source>
</evidence>
<evidence type="ECO:0000256" key="1">
    <source>
        <dbReference type="ARBA" id="ARBA00022490"/>
    </source>
</evidence>
<dbReference type="Pfam" id="PF22788">
    <property type="entry name" value="COP9_hel_rpt"/>
    <property type="match status" value="1"/>
</dbReference>
<dbReference type="Proteomes" id="UP000191342">
    <property type="component" value="Unassembled WGS sequence"/>
</dbReference>
<sequence length="660" mass="73480">MHHGATSKLYCVRHCLRLRGDERQVMRYERHQMLRIRSMTCQIISYNLSGRNVVGQGKRDESKVWRGVSIPLSDLPTFPGSPNNHHNSPTSHFSTNIHIPTTVGFLLQTSYQTSLLPPLLFSSSSNLESPSYCNPDTTKAKESRNRTHLCAFVAKLSCALLSYLARMTLLSDIISASAHLHSSNHLPSDEYDRRIRELVEYFRRLQTTKALESFANDESFLDRFDPAIDSIPFLFVLRVQIQKVQELNADLYPADIRPSGKLWTRAAHFLTSFDGVQVRYAGREWRLLVELVGQASQAASTPLLGATLVKDAMLRLDPSCAVFTSTHLLLVRLCLQAKAYSCALPVLNKRICHFPISLGRPSSEPSVLCADHGSSVSFMTEASEVSSKISYRDYLQYFLYGGMVYMALKEWRKALHFLGIVISMPSTSSVSLIMVEAYKKWVLVGLLEKGKLCPPPSMTTPHVVKVYQSLARPYIILAHTFERGDLKKLNAEIDAAMGVWSADKNLGLVAQVVAVFFSQTVIKLGKTFAALTMADLPKQVSLCAEVTGPAVSSLIMSRALNATLVQTKDHAESSMLRFSSIHSLPRLSHELDLQSQLKQEMKLMETLVINLGETNNNLGLSDEYVDTLHKGQVWSGSSEVNPTGGETGLEMDEDLMGDMS</sequence>
<dbReference type="AlphaFoldDB" id="A0A1V6SJH1"/>
<dbReference type="InterPro" id="IPR050756">
    <property type="entry name" value="CSN3"/>
</dbReference>
<dbReference type="STRING" id="254877.A0A1V6SJH1"/>
<keyword evidence="1" id="KW-0963">Cytoplasm</keyword>
<feature type="domain" description="COP9 signalosome complex subunit 3 N-terminal helical repeats" evidence="3">
    <location>
        <begin position="195"/>
        <end position="461"/>
    </location>
</feature>
<dbReference type="PANTHER" id="PTHR10758:SF1">
    <property type="entry name" value="COP9 SIGNALOSOME COMPLEX SUBUNIT 3"/>
    <property type="match status" value="1"/>
</dbReference>
<dbReference type="GO" id="GO:0006511">
    <property type="term" value="P:ubiquitin-dependent protein catabolic process"/>
    <property type="evidence" value="ECO:0007669"/>
    <property type="project" value="TreeGrafter"/>
</dbReference>
<feature type="compositionally biased region" description="Acidic residues" evidence="2">
    <location>
        <begin position="649"/>
        <end position="660"/>
    </location>
</feature>